<reference evidence="1 2" key="1">
    <citation type="submission" date="2014-02" db="EMBL/GenBank/DDBJ databases">
        <title>Diversity of Thermotogales isolates from hydrothermal vents.</title>
        <authorList>
            <person name="Haverkamp T.H.A."/>
            <person name="Lossouarn J."/>
            <person name="Geslin C."/>
            <person name="Nesbo C.L."/>
        </authorList>
    </citation>
    <scope>NUCLEOTIDE SEQUENCE [LARGE SCALE GENOMIC DNA]</scope>
    <source>
        <strain evidence="1 2">431</strain>
    </source>
</reference>
<organism evidence="1 2">
    <name type="scientific">Thermosipho melanesiensis</name>
    <dbReference type="NCBI Taxonomy" id="46541"/>
    <lineage>
        <taxon>Bacteria</taxon>
        <taxon>Thermotogati</taxon>
        <taxon>Thermotogota</taxon>
        <taxon>Thermotogae</taxon>
        <taxon>Thermotogales</taxon>
        <taxon>Fervidobacteriaceae</taxon>
        <taxon>Thermosipho</taxon>
    </lineage>
</organism>
<protein>
    <recommendedName>
        <fullName evidence="3">HEAT repeat domain-containing protein</fullName>
    </recommendedName>
</protein>
<evidence type="ECO:0000313" key="2">
    <source>
        <dbReference type="Proteomes" id="UP000185490"/>
    </source>
</evidence>
<keyword evidence="2" id="KW-1185">Reference proteome</keyword>
<evidence type="ECO:0000313" key="1">
    <source>
        <dbReference type="EMBL" id="APT74293.1"/>
    </source>
</evidence>
<dbReference type="Gene3D" id="1.25.10.10">
    <property type="entry name" value="Leucine-rich Repeat Variant"/>
    <property type="match status" value="1"/>
</dbReference>
<dbReference type="RefSeq" id="WP_012057568.1">
    <property type="nucleotide sequence ID" value="NZ_CP007389.1"/>
</dbReference>
<dbReference type="EMBL" id="CP007389">
    <property type="protein sequence ID" value="APT74293.1"/>
    <property type="molecule type" value="Genomic_DNA"/>
</dbReference>
<evidence type="ECO:0008006" key="3">
    <source>
        <dbReference type="Google" id="ProtNLM"/>
    </source>
</evidence>
<dbReference type="InterPro" id="IPR016024">
    <property type="entry name" value="ARM-type_fold"/>
</dbReference>
<gene>
    <name evidence="1" type="ORF">BW47_07220</name>
</gene>
<dbReference type="SUPFAM" id="SSF48371">
    <property type="entry name" value="ARM repeat"/>
    <property type="match status" value="1"/>
</dbReference>
<name>A0ABN4UVV8_9BACT</name>
<proteinExistence type="predicted"/>
<accession>A0ABN4UVV8</accession>
<dbReference type="InterPro" id="IPR011989">
    <property type="entry name" value="ARM-like"/>
</dbReference>
<dbReference type="Proteomes" id="UP000185490">
    <property type="component" value="Chromosome"/>
</dbReference>
<sequence length="208" mass="23640">MEREELIKRIIDEKGEKAVDDLIKLLDDEDTQIKEIVSEALFKLGEYSRGKLVKEFKRRLSNGKKNDITLLYIIDLLSDLGEKSIVKDLYSTLSLYSFEEAELIIYEALAKLGEGEKVYDILKYFLIEDAEKKKFGVQAAIALSYIDKPEVVDDLVKAIDSGDYSGEDLDVLKKALSNVVMGNSIYYGILKKLVGEDVEKYLGDEYDI</sequence>